<name>A0AAV9B5R3_ACOGR</name>
<feature type="transmembrane region" description="Helical" evidence="1">
    <location>
        <begin position="131"/>
        <end position="154"/>
    </location>
</feature>
<feature type="transmembrane region" description="Helical" evidence="1">
    <location>
        <begin position="160"/>
        <end position="179"/>
    </location>
</feature>
<proteinExistence type="predicted"/>
<keyword evidence="1" id="KW-0812">Transmembrane</keyword>
<dbReference type="AlphaFoldDB" id="A0AAV9B5R3"/>
<reference evidence="2" key="1">
    <citation type="journal article" date="2023" name="Nat. Commun.">
        <title>Diploid and tetraploid genomes of Acorus and the evolution of monocots.</title>
        <authorList>
            <person name="Ma L."/>
            <person name="Liu K.W."/>
            <person name="Li Z."/>
            <person name="Hsiao Y.Y."/>
            <person name="Qi Y."/>
            <person name="Fu T."/>
            <person name="Tang G.D."/>
            <person name="Zhang D."/>
            <person name="Sun W.H."/>
            <person name="Liu D.K."/>
            <person name="Li Y."/>
            <person name="Chen G.Z."/>
            <person name="Liu X.D."/>
            <person name="Liao X.Y."/>
            <person name="Jiang Y.T."/>
            <person name="Yu X."/>
            <person name="Hao Y."/>
            <person name="Huang J."/>
            <person name="Zhao X.W."/>
            <person name="Ke S."/>
            <person name="Chen Y.Y."/>
            <person name="Wu W.L."/>
            <person name="Hsu J.L."/>
            <person name="Lin Y.F."/>
            <person name="Huang M.D."/>
            <person name="Li C.Y."/>
            <person name="Huang L."/>
            <person name="Wang Z.W."/>
            <person name="Zhao X."/>
            <person name="Zhong W.Y."/>
            <person name="Peng D.H."/>
            <person name="Ahmad S."/>
            <person name="Lan S."/>
            <person name="Zhang J.S."/>
            <person name="Tsai W.C."/>
            <person name="Van de Peer Y."/>
            <person name="Liu Z.J."/>
        </authorList>
    </citation>
    <scope>NUCLEOTIDE SEQUENCE</scope>
    <source>
        <strain evidence="2">SCP</strain>
    </source>
</reference>
<dbReference type="Proteomes" id="UP001179952">
    <property type="component" value="Unassembled WGS sequence"/>
</dbReference>
<sequence>MLFGWTKIEKKKMGISPSKRVERTLETSPEFSAACAAVFDRCLDLSNHSSAGVRPYQIVDAADLLHASLTSAADGRAARLVRRWVPAPPGRDRIDSAFRRVRSGGGGPGDLDAEGFRAFATELFKGEVSAAAWRAVIVGVPAGAAVIAGGGVAARAAPGIVRTAVEVYAVVVASAVYVLSG</sequence>
<evidence type="ECO:0000313" key="2">
    <source>
        <dbReference type="EMBL" id="KAK1272009.1"/>
    </source>
</evidence>
<evidence type="ECO:0000313" key="3">
    <source>
        <dbReference type="Proteomes" id="UP001179952"/>
    </source>
</evidence>
<keyword evidence="1" id="KW-0472">Membrane</keyword>
<dbReference type="PANTHER" id="PTHR36743:SF1">
    <property type="entry name" value="OS04G0495300 PROTEIN"/>
    <property type="match status" value="1"/>
</dbReference>
<reference evidence="2" key="2">
    <citation type="submission" date="2023-06" db="EMBL/GenBank/DDBJ databases">
        <authorList>
            <person name="Ma L."/>
            <person name="Liu K.-W."/>
            <person name="Li Z."/>
            <person name="Hsiao Y.-Y."/>
            <person name="Qi Y."/>
            <person name="Fu T."/>
            <person name="Tang G."/>
            <person name="Zhang D."/>
            <person name="Sun W.-H."/>
            <person name="Liu D.-K."/>
            <person name="Li Y."/>
            <person name="Chen G.-Z."/>
            <person name="Liu X.-D."/>
            <person name="Liao X.-Y."/>
            <person name="Jiang Y.-T."/>
            <person name="Yu X."/>
            <person name="Hao Y."/>
            <person name="Huang J."/>
            <person name="Zhao X.-W."/>
            <person name="Ke S."/>
            <person name="Chen Y.-Y."/>
            <person name="Wu W.-L."/>
            <person name="Hsu J.-L."/>
            <person name="Lin Y.-F."/>
            <person name="Huang M.-D."/>
            <person name="Li C.-Y."/>
            <person name="Huang L."/>
            <person name="Wang Z.-W."/>
            <person name="Zhao X."/>
            <person name="Zhong W.-Y."/>
            <person name="Peng D.-H."/>
            <person name="Ahmad S."/>
            <person name="Lan S."/>
            <person name="Zhang J.-S."/>
            <person name="Tsai W.-C."/>
            <person name="Van De Peer Y."/>
            <person name="Liu Z.-J."/>
        </authorList>
    </citation>
    <scope>NUCLEOTIDE SEQUENCE</scope>
    <source>
        <strain evidence="2">SCP</strain>
        <tissue evidence="2">Leaves</tissue>
    </source>
</reference>
<organism evidence="2 3">
    <name type="scientific">Acorus gramineus</name>
    <name type="common">Dwarf sweet flag</name>
    <dbReference type="NCBI Taxonomy" id="55184"/>
    <lineage>
        <taxon>Eukaryota</taxon>
        <taxon>Viridiplantae</taxon>
        <taxon>Streptophyta</taxon>
        <taxon>Embryophyta</taxon>
        <taxon>Tracheophyta</taxon>
        <taxon>Spermatophyta</taxon>
        <taxon>Magnoliopsida</taxon>
        <taxon>Liliopsida</taxon>
        <taxon>Acoraceae</taxon>
        <taxon>Acorus</taxon>
    </lineage>
</organism>
<dbReference type="PANTHER" id="PTHR36743">
    <property type="entry name" value="OS04G0495300 PROTEIN"/>
    <property type="match status" value="1"/>
</dbReference>
<protein>
    <submittedName>
        <fullName evidence="2">Uncharacterized protein</fullName>
    </submittedName>
</protein>
<dbReference type="EMBL" id="JAUJYN010000005">
    <property type="protein sequence ID" value="KAK1272009.1"/>
    <property type="molecule type" value="Genomic_DNA"/>
</dbReference>
<keyword evidence="3" id="KW-1185">Reference proteome</keyword>
<comment type="caution">
    <text evidence="2">The sequence shown here is derived from an EMBL/GenBank/DDBJ whole genome shotgun (WGS) entry which is preliminary data.</text>
</comment>
<keyword evidence="1" id="KW-1133">Transmembrane helix</keyword>
<evidence type="ECO:0000256" key="1">
    <source>
        <dbReference type="SAM" id="Phobius"/>
    </source>
</evidence>
<gene>
    <name evidence="2" type="ORF">QJS04_geneDACA014204</name>
</gene>
<accession>A0AAV9B5R3</accession>